<dbReference type="CDD" id="cd05233">
    <property type="entry name" value="SDR_c"/>
    <property type="match status" value="1"/>
</dbReference>
<dbReference type="PANTHER" id="PTHR43115">
    <property type="entry name" value="DEHYDROGENASE/REDUCTASE SDR FAMILY MEMBER 11"/>
    <property type="match status" value="1"/>
</dbReference>
<dbReference type="HOGENOM" id="CLU_010194_8_0_1"/>
<dbReference type="Pfam" id="PF00106">
    <property type="entry name" value="adh_short"/>
    <property type="match status" value="1"/>
</dbReference>
<protein>
    <recommendedName>
        <fullName evidence="5">NAD(P)-binding protein</fullName>
    </recommendedName>
</protein>
<comment type="similarity">
    <text evidence="1">Belongs to the short-chain dehydrogenases/reductases (SDR) family.</text>
</comment>
<dbReference type="eggNOG" id="KOG0725">
    <property type="taxonomic scope" value="Eukaryota"/>
</dbReference>
<evidence type="ECO:0000256" key="1">
    <source>
        <dbReference type="ARBA" id="ARBA00006484"/>
    </source>
</evidence>
<accession>B2WEE7</accession>
<dbReference type="InterPro" id="IPR002347">
    <property type="entry name" value="SDR_fam"/>
</dbReference>
<proteinExistence type="inferred from homology"/>
<keyword evidence="2" id="KW-0560">Oxidoreductase</keyword>
<dbReference type="InParanoid" id="B2WEE7"/>
<name>B2WEE7_PYRTR</name>
<evidence type="ECO:0000256" key="2">
    <source>
        <dbReference type="ARBA" id="ARBA00023002"/>
    </source>
</evidence>
<reference evidence="4" key="1">
    <citation type="journal article" date="2013" name="G3 (Bethesda)">
        <title>Comparative genomics of a plant-pathogenic fungus, Pyrenophora tritici-repentis, reveals transduplication and the impact of repeat elements on pathogenicity and population divergence.</title>
        <authorList>
            <person name="Manning V.A."/>
            <person name="Pandelova I."/>
            <person name="Dhillon B."/>
            <person name="Wilhelm L.J."/>
            <person name="Goodwin S.B."/>
            <person name="Berlin A.M."/>
            <person name="Figueroa M."/>
            <person name="Freitag M."/>
            <person name="Hane J.K."/>
            <person name="Henrissat B."/>
            <person name="Holman W.H."/>
            <person name="Kodira C.D."/>
            <person name="Martin J."/>
            <person name="Oliver R.P."/>
            <person name="Robbertse B."/>
            <person name="Schackwitz W."/>
            <person name="Schwartz D.C."/>
            <person name="Spatafora J.W."/>
            <person name="Turgeon B.G."/>
            <person name="Yandava C."/>
            <person name="Young S."/>
            <person name="Zhou S."/>
            <person name="Zeng Q."/>
            <person name="Grigoriev I.V."/>
            <person name="Ma L.-J."/>
            <person name="Ciuffetti L.M."/>
        </authorList>
    </citation>
    <scope>NUCLEOTIDE SEQUENCE [LARGE SCALE GENOMIC DNA]</scope>
    <source>
        <strain evidence="4">Pt-1C-BFP</strain>
    </source>
</reference>
<dbReference type="Gene3D" id="3.40.50.720">
    <property type="entry name" value="NAD(P)-binding Rossmann-like Domain"/>
    <property type="match status" value="2"/>
</dbReference>
<sequence>MADLSKLPKDFYVTRLPGIDPSLPEHSLTGKVAIIIGASRGIGALAMVPAFVKAHVRGVVLLASNADKLAATEASVKEVDPSIETLTCPLDISDTASIDAAFRCIQSKFGHADILINAAGAATGDGPKLHETDPDEWWRNFSWQTFFTIPPLGAYFMSKFIVDALATYVAAEYTNVTAVSMHPGLVATDMLREPFRSLFNNDNPELVGGTAVWLCQEKARFLSGRFVAANWDVEDLLKKKEEIVEKDLLRLTLKGEFGIS</sequence>
<dbReference type="InterPro" id="IPR036291">
    <property type="entry name" value="NAD(P)-bd_dom_sf"/>
</dbReference>
<dbReference type="PANTHER" id="PTHR43115:SF4">
    <property type="entry name" value="DEHYDROGENASE_REDUCTASE SDR FAMILY MEMBER 11"/>
    <property type="match status" value="1"/>
</dbReference>
<gene>
    <name evidence="3" type="ORF">PTRG_08520</name>
</gene>
<evidence type="ECO:0000313" key="4">
    <source>
        <dbReference type="Proteomes" id="UP000001471"/>
    </source>
</evidence>
<dbReference type="AlphaFoldDB" id="B2WEE7"/>
<evidence type="ECO:0000313" key="3">
    <source>
        <dbReference type="EMBL" id="EDU51439.1"/>
    </source>
</evidence>
<dbReference type="OrthoDB" id="1933717at2759"/>
<dbReference type="OMA" id="WLCQEKA"/>
<organism evidence="3 4">
    <name type="scientific">Pyrenophora tritici-repentis (strain Pt-1C-BFP)</name>
    <name type="common">Wheat tan spot fungus</name>
    <name type="synonym">Drechslera tritici-repentis</name>
    <dbReference type="NCBI Taxonomy" id="426418"/>
    <lineage>
        <taxon>Eukaryota</taxon>
        <taxon>Fungi</taxon>
        <taxon>Dikarya</taxon>
        <taxon>Ascomycota</taxon>
        <taxon>Pezizomycotina</taxon>
        <taxon>Dothideomycetes</taxon>
        <taxon>Pleosporomycetidae</taxon>
        <taxon>Pleosporales</taxon>
        <taxon>Pleosporineae</taxon>
        <taxon>Pleosporaceae</taxon>
        <taxon>Pyrenophora</taxon>
    </lineage>
</organism>
<dbReference type="Proteomes" id="UP000001471">
    <property type="component" value="Unassembled WGS sequence"/>
</dbReference>
<evidence type="ECO:0008006" key="5">
    <source>
        <dbReference type="Google" id="ProtNLM"/>
    </source>
</evidence>
<dbReference type="STRING" id="426418.B2WEE7"/>
<dbReference type="SUPFAM" id="SSF51735">
    <property type="entry name" value="NAD(P)-binding Rossmann-fold domains"/>
    <property type="match status" value="1"/>
</dbReference>
<dbReference type="PRINTS" id="PR00081">
    <property type="entry name" value="GDHRDH"/>
</dbReference>
<dbReference type="EMBL" id="DS231623">
    <property type="protein sequence ID" value="EDU51439.1"/>
    <property type="molecule type" value="Genomic_DNA"/>
</dbReference>
<dbReference type="GO" id="GO:0016491">
    <property type="term" value="F:oxidoreductase activity"/>
    <property type="evidence" value="ECO:0007669"/>
    <property type="project" value="UniProtKB-KW"/>
</dbReference>